<comment type="caution">
    <text evidence="1">The sequence shown here is derived from an EMBL/GenBank/DDBJ whole genome shotgun (WGS) entry which is preliminary data.</text>
</comment>
<evidence type="ECO:0000313" key="1">
    <source>
        <dbReference type="EMBL" id="KAI4455841.1"/>
    </source>
</evidence>
<sequence>MPYDHITNGFSNGYTNGNSELHVVDLRSDTISKPTQAMREAMAIAPVGDDVYGEDPTVNLLIQKSCQLFGKEDGILVPSGTMANMIARGPAQLAGVQQALVRNKNDGTFCLDEMCSRIRIDPDCHEPYTALIVVENTHNMCGGKVLPLEWLDKLGNIAKSHGIAVHMDGARIMNAAVASKVELSRIVRDMDSVCFCLSKSLGAPIGSVLLGTKAFIERAKRVRKVLGGGMRQAGIMAAAGIVALDSMMDQLRIDHEHLRQIAEAIHNMNSKIFKVDLQADTNILMIYLDNRKVTADKFLQRLYDVYPNDPIKVRIRASTRDNSCIRFVFYWEITDEDVQMAIKKLEYVIREFETKTSV</sequence>
<gene>
    <name evidence="1" type="ORF">MML48_8g00009393</name>
</gene>
<organism evidence="1 2">
    <name type="scientific">Holotrichia oblita</name>
    <name type="common">Chafer beetle</name>
    <dbReference type="NCBI Taxonomy" id="644536"/>
    <lineage>
        <taxon>Eukaryota</taxon>
        <taxon>Metazoa</taxon>
        <taxon>Ecdysozoa</taxon>
        <taxon>Arthropoda</taxon>
        <taxon>Hexapoda</taxon>
        <taxon>Insecta</taxon>
        <taxon>Pterygota</taxon>
        <taxon>Neoptera</taxon>
        <taxon>Endopterygota</taxon>
        <taxon>Coleoptera</taxon>
        <taxon>Polyphaga</taxon>
        <taxon>Scarabaeiformia</taxon>
        <taxon>Scarabaeidae</taxon>
        <taxon>Melolonthinae</taxon>
        <taxon>Holotrichia</taxon>
    </lineage>
</organism>
<reference evidence="1" key="1">
    <citation type="submission" date="2022-04" db="EMBL/GenBank/DDBJ databases">
        <title>Chromosome-scale genome assembly of Holotrichia oblita Faldermann.</title>
        <authorList>
            <person name="Rongchong L."/>
        </authorList>
    </citation>
    <scope>NUCLEOTIDE SEQUENCE</scope>
    <source>
        <strain evidence="1">81SQS9</strain>
    </source>
</reference>
<keyword evidence="2" id="KW-1185">Reference proteome</keyword>
<proteinExistence type="predicted"/>
<dbReference type="Proteomes" id="UP001056778">
    <property type="component" value="Chromosome 8"/>
</dbReference>
<name>A0ACB9SMK7_HOLOL</name>
<evidence type="ECO:0000313" key="2">
    <source>
        <dbReference type="Proteomes" id="UP001056778"/>
    </source>
</evidence>
<protein>
    <submittedName>
        <fullName evidence="1">L-threonine aldolase-related</fullName>
    </submittedName>
</protein>
<accession>A0ACB9SMK7</accession>
<dbReference type="EMBL" id="CM043022">
    <property type="protein sequence ID" value="KAI4455841.1"/>
    <property type="molecule type" value="Genomic_DNA"/>
</dbReference>